<keyword evidence="2" id="KW-0732">Signal</keyword>
<reference evidence="3 4" key="1">
    <citation type="submission" date="2019-02" db="EMBL/GenBank/DDBJ databases">
        <title>Deep-cultivation of Planctomycetes and their phenomic and genomic characterization uncovers novel biology.</title>
        <authorList>
            <person name="Wiegand S."/>
            <person name="Jogler M."/>
            <person name="Boedeker C."/>
            <person name="Pinto D."/>
            <person name="Vollmers J."/>
            <person name="Rivas-Marin E."/>
            <person name="Kohn T."/>
            <person name="Peeters S.H."/>
            <person name="Heuer A."/>
            <person name="Rast P."/>
            <person name="Oberbeckmann S."/>
            <person name="Bunk B."/>
            <person name="Jeske O."/>
            <person name="Meyerdierks A."/>
            <person name="Storesund J.E."/>
            <person name="Kallscheuer N."/>
            <person name="Luecker S."/>
            <person name="Lage O.M."/>
            <person name="Pohl T."/>
            <person name="Merkel B.J."/>
            <person name="Hornburger P."/>
            <person name="Mueller R.-W."/>
            <person name="Bruemmer F."/>
            <person name="Labrenz M."/>
            <person name="Spormann A.M."/>
            <person name="Op den Camp H."/>
            <person name="Overmann J."/>
            <person name="Amann R."/>
            <person name="Jetten M.S.M."/>
            <person name="Mascher T."/>
            <person name="Medema M.H."/>
            <person name="Devos D.P."/>
            <person name="Kaster A.-K."/>
            <person name="Ovreas L."/>
            <person name="Rohde M."/>
            <person name="Galperin M.Y."/>
            <person name="Jogler C."/>
        </authorList>
    </citation>
    <scope>NUCLEOTIDE SEQUENCE [LARGE SCALE GENOMIC DNA]</scope>
    <source>
        <strain evidence="3 4">HG15A2</strain>
    </source>
</reference>
<proteinExistence type="predicted"/>
<gene>
    <name evidence="3" type="ORF">HG15A2_17270</name>
</gene>
<dbReference type="RefSeq" id="WP_145059609.1">
    <property type="nucleotide sequence ID" value="NZ_CP036263.1"/>
</dbReference>
<evidence type="ECO:0008006" key="5">
    <source>
        <dbReference type="Google" id="ProtNLM"/>
    </source>
</evidence>
<dbReference type="Proteomes" id="UP000319852">
    <property type="component" value="Chromosome"/>
</dbReference>
<sequence precursor="true">MAHTVTHRISCLLLILAASGGCRACSDCYDYGSPVAPGPYSSTRGRAGSAFAGGSQQNAGEVHVLEASHEELEVSHEKTVPEVTGTPLNYDLQIEPVTFQTFAKNAAAMRSEISAKPQVAAEPLPVTPAEPAIPNEPTVTKLPPLFSK</sequence>
<dbReference type="EMBL" id="CP036263">
    <property type="protein sequence ID" value="QDS98448.1"/>
    <property type="molecule type" value="Genomic_DNA"/>
</dbReference>
<feature type="region of interest" description="Disordered" evidence="1">
    <location>
        <begin position="125"/>
        <end position="148"/>
    </location>
</feature>
<protein>
    <recommendedName>
        <fullName evidence="5">Secreted protein</fullName>
    </recommendedName>
</protein>
<dbReference type="AlphaFoldDB" id="A0A517MU86"/>
<evidence type="ECO:0000256" key="2">
    <source>
        <dbReference type="SAM" id="SignalP"/>
    </source>
</evidence>
<evidence type="ECO:0000313" key="4">
    <source>
        <dbReference type="Proteomes" id="UP000319852"/>
    </source>
</evidence>
<keyword evidence="4" id="KW-1185">Reference proteome</keyword>
<organism evidence="3 4">
    <name type="scientific">Adhaeretor mobilis</name>
    <dbReference type="NCBI Taxonomy" id="1930276"/>
    <lineage>
        <taxon>Bacteria</taxon>
        <taxon>Pseudomonadati</taxon>
        <taxon>Planctomycetota</taxon>
        <taxon>Planctomycetia</taxon>
        <taxon>Pirellulales</taxon>
        <taxon>Lacipirellulaceae</taxon>
        <taxon>Adhaeretor</taxon>
    </lineage>
</organism>
<evidence type="ECO:0000256" key="1">
    <source>
        <dbReference type="SAM" id="MobiDB-lite"/>
    </source>
</evidence>
<name>A0A517MU86_9BACT</name>
<feature type="signal peptide" evidence="2">
    <location>
        <begin position="1"/>
        <end position="24"/>
    </location>
</feature>
<evidence type="ECO:0000313" key="3">
    <source>
        <dbReference type="EMBL" id="QDS98448.1"/>
    </source>
</evidence>
<dbReference type="KEGG" id="amob:HG15A2_17270"/>
<feature type="chain" id="PRO_5021862504" description="Secreted protein" evidence="2">
    <location>
        <begin position="25"/>
        <end position="148"/>
    </location>
</feature>
<accession>A0A517MU86</accession>